<accession>A0ABY7RWH7</accession>
<keyword evidence="3 7" id="KW-0227">DNA damage</keyword>
<evidence type="ECO:0000313" key="9">
    <source>
        <dbReference type="EMBL" id="WCO01496.1"/>
    </source>
</evidence>
<dbReference type="SUPFAM" id="SSF57863">
    <property type="entry name" value="ArfGap/RecO-like zinc finger"/>
    <property type="match status" value="1"/>
</dbReference>
<dbReference type="EMBL" id="CP116221">
    <property type="protein sequence ID" value="WCO01496.1"/>
    <property type="molecule type" value="Genomic_DNA"/>
</dbReference>
<dbReference type="Gene3D" id="1.20.1440.120">
    <property type="entry name" value="Recombination protein O, C-terminal domain"/>
    <property type="match status" value="1"/>
</dbReference>
<feature type="domain" description="DNA replication/recombination mediator RecO N-terminal" evidence="8">
    <location>
        <begin position="3"/>
        <end position="78"/>
    </location>
</feature>
<dbReference type="PANTHER" id="PTHR33991:SF1">
    <property type="entry name" value="DNA REPAIR PROTEIN RECO"/>
    <property type="match status" value="1"/>
</dbReference>
<dbReference type="InterPro" id="IPR022572">
    <property type="entry name" value="DNA_rep/recomb_RecO_N"/>
</dbReference>
<evidence type="ECO:0000256" key="4">
    <source>
        <dbReference type="ARBA" id="ARBA00023172"/>
    </source>
</evidence>
<dbReference type="SUPFAM" id="SSF50249">
    <property type="entry name" value="Nucleic acid-binding proteins"/>
    <property type="match status" value="1"/>
</dbReference>
<sequence>MLNKNKAIVISKIRYRDNDLIAKCFTQQKGLVSYVIPGALKNTKGKSKAVYFQLLSQLQIEENFKANQSLQYIKEIKIDYIYRSVHTNVYKSSIAMFLAEILSTVLKEEEQNLQLYEYLEVTFKWLDYQEEFSNFHLLFLLNLTQYLGFYPENTNIEAPYFNLSNGLFETQKTNSYSISGGNLTLLKSLLGINFDELKTIKISSKQRQSFLAMLLLYFELHLGSFKKPKSLQVFNQVFN</sequence>
<dbReference type="Gene3D" id="2.40.50.140">
    <property type="entry name" value="Nucleic acid-binding proteins"/>
    <property type="match status" value="1"/>
</dbReference>
<dbReference type="HAMAP" id="MF_00201">
    <property type="entry name" value="RecO"/>
    <property type="match status" value="1"/>
</dbReference>
<keyword evidence="4 7" id="KW-0233">DNA recombination</keyword>
<evidence type="ECO:0000313" key="10">
    <source>
        <dbReference type="Proteomes" id="UP001202717"/>
    </source>
</evidence>
<name>A0ABY7RWH7_9FLAO</name>
<dbReference type="Proteomes" id="UP001202717">
    <property type="component" value="Chromosome"/>
</dbReference>
<dbReference type="Pfam" id="PF02565">
    <property type="entry name" value="RecO_C"/>
    <property type="match status" value="1"/>
</dbReference>
<dbReference type="NCBIfam" id="TIGR00613">
    <property type="entry name" value="reco"/>
    <property type="match status" value="1"/>
</dbReference>
<evidence type="ECO:0000256" key="3">
    <source>
        <dbReference type="ARBA" id="ARBA00022763"/>
    </source>
</evidence>
<gene>
    <name evidence="7 9" type="primary">recO</name>
    <name evidence="9" type="ORF">MUN68_015700</name>
</gene>
<comment type="similarity">
    <text evidence="1 7">Belongs to the RecO family.</text>
</comment>
<reference evidence="9 10" key="1">
    <citation type="submission" date="2023-01" db="EMBL/GenBank/DDBJ databases">
        <title>Psychroserpens ponticola sp. nov., isolated from seawater.</title>
        <authorList>
            <person name="Kristyanto S."/>
            <person name="Jung J."/>
            <person name="Kim J.M."/>
            <person name="Jeon C.O."/>
        </authorList>
    </citation>
    <scope>NUCLEOTIDE SEQUENCE [LARGE SCALE GENOMIC DNA]</scope>
    <source>
        <strain evidence="9 10">MSW6</strain>
    </source>
</reference>
<evidence type="ECO:0000256" key="5">
    <source>
        <dbReference type="ARBA" id="ARBA00023204"/>
    </source>
</evidence>
<dbReference type="PANTHER" id="PTHR33991">
    <property type="entry name" value="DNA REPAIR PROTEIN RECO"/>
    <property type="match status" value="1"/>
</dbReference>
<evidence type="ECO:0000256" key="1">
    <source>
        <dbReference type="ARBA" id="ARBA00007452"/>
    </source>
</evidence>
<keyword evidence="10" id="KW-1185">Reference proteome</keyword>
<dbReference type="InterPro" id="IPR012340">
    <property type="entry name" value="NA-bd_OB-fold"/>
</dbReference>
<dbReference type="Pfam" id="PF11967">
    <property type="entry name" value="RecO_N"/>
    <property type="match status" value="1"/>
</dbReference>
<protein>
    <recommendedName>
        <fullName evidence="2 7">DNA repair protein RecO</fullName>
    </recommendedName>
    <alternativeName>
        <fullName evidence="6 7">Recombination protein O</fullName>
    </alternativeName>
</protein>
<dbReference type="InterPro" id="IPR037278">
    <property type="entry name" value="ARFGAP/RecO"/>
</dbReference>
<dbReference type="InterPro" id="IPR003717">
    <property type="entry name" value="RecO"/>
</dbReference>
<evidence type="ECO:0000256" key="6">
    <source>
        <dbReference type="ARBA" id="ARBA00033409"/>
    </source>
</evidence>
<evidence type="ECO:0000256" key="2">
    <source>
        <dbReference type="ARBA" id="ARBA00021310"/>
    </source>
</evidence>
<organism evidence="9 10">
    <name type="scientific">Psychroserpens ponticola</name>
    <dbReference type="NCBI Taxonomy" id="2932268"/>
    <lineage>
        <taxon>Bacteria</taxon>
        <taxon>Pseudomonadati</taxon>
        <taxon>Bacteroidota</taxon>
        <taxon>Flavobacteriia</taxon>
        <taxon>Flavobacteriales</taxon>
        <taxon>Flavobacteriaceae</taxon>
        <taxon>Psychroserpens</taxon>
    </lineage>
</organism>
<proteinExistence type="inferred from homology"/>
<evidence type="ECO:0000256" key="7">
    <source>
        <dbReference type="HAMAP-Rule" id="MF_00201"/>
    </source>
</evidence>
<evidence type="ECO:0000259" key="8">
    <source>
        <dbReference type="Pfam" id="PF11967"/>
    </source>
</evidence>
<dbReference type="InterPro" id="IPR042242">
    <property type="entry name" value="RecO_C"/>
</dbReference>
<comment type="function">
    <text evidence="7">Involved in DNA repair and RecF pathway recombination.</text>
</comment>
<keyword evidence="5 7" id="KW-0234">DNA repair</keyword>
<dbReference type="RefSeq" id="WP_249993175.1">
    <property type="nucleotide sequence ID" value="NZ_CP116221.1"/>
</dbReference>